<dbReference type="Proteomes" id="UP000013525">
    <property type="component" value="Unassembled WGS sequence"/>
</dbReference>
<dbReference type="EMBL" id="APMY01000041">
    <property type="protein sequence ID" value="EOM77429.1"/>
    <property type="molecule type" value="Genomic_DNA"/>
</dbReference>
<dbReference type="AlphaFoldDB" id="R7WTG9"/>
<name>R7WTG9_9NOCA</name>
<reference evidence="1 2" key="1">
    <citation type="journal article" date="2013" name="Genome Announc.">
        <title>Draft Genome Sequence of Rhodococcus rhodnii Strain LMG5362, a Symbiont of Rhodnius prolixus (Hemiptera, Reduviidae, Triatominae), the Principle Vector of Trypanosoma cruzi.</title>
        <authorList>
            <person name="Pachebat J.A."/>
            <person name="van Keulen G."/>
            <person name="Whitten M.M."/>
            <person name="Girdwood S."/>
            <person name="Del Sol R."/>
            <person name="Dyson P.J."/>
            <person name="Facey P.D."/>
        </authorList>
    </citation>
    <scope>NUCLEOTIDE SEQUENCE [LARGE SCALE GENOMIC DNA]</scope>
    <source>
        <strain evidence="1 2">LMG 5362</strain>
    </source>
</reference>
<dbReference type="RefSeq" id="WP_010837300.1">
    <property type="nucleotide sequence ID" value="NZ_APMY01000041.1"/>
</dbReference>
<accession>R7WTG9</accession>
<proteinExistence type="predicted"/>
<dbReference type="PATRIC" id="fig|1273125.3.peg.1194"/>
<gene>
    <name evidence="1" type="ORF">Rrhod_1236</name>
</gene>
<evidence type="ECO:0000313" key="1">
    <source>
        <dbReference type="EMBL" id="EOM77429.1"/>
    </source>
</evidence>
<dbReference type="eggNOG" id="COG0476">
    <property type="taxonomic scope" value="Bacteria"/>
</dbReference>
<evidence type="ECO:0008006" key="3">
    <source>
        <dbReference type="Google" id="ProtNLM"/>
    </source>
</evidence>
<dbReference type="Gene3D" id="3.40.50.720">
    <property type="entry name" value="NAD(P)-binding Rossmann-like Domain"/>
    <property type="match status" value="1"/>
</dbReference>
<evidence type="ECO:0000313" key="2">
    <source>
        <dbReference type="Proteomes" id="UP000013525"/>
    </source>
</evidence>
<keyword evidence="2" id="KW-1185">Reference proteome</keyword>
<comment type="caution">
    <text evidence="1">The sequence shown here is derived from an EMBL/GenBank/DDBJ whole genome shotgun (WGS) entry which is preliminary data.</text>
</comment>
<protein>
    <recommendedName>
        <fullName evidence="3">Bacteriocin biosynthesis cyclodehydratase domain-containing protein</fullName>
    </recommendedName>
</protein>
<organism evidence="1 2">
    <name type="scientific">Rhodococcus rhodnii LMG 5362</name>
    <dbReference type="NCBI Taxonomy" id="1273125"/>
    <lineage>
        <taxon>Bacteria</taxon>
        <taxon>Bacillati</taxon>
        <taxon>Actinomycetota</taxon>
        <taxon>Actinomycetes</taxon>
        <taxon>Mycobacteriales</taxon>
        <taxon>Nocardiaceae</taxon>
        <taxon>Rhodococcus</taxon>
    </lineage>
</organism>
<sequence>MEIVAPARRRVGAPSLDPRLDVLVRPDGRIQLGWSPERAILVAPPHGATPTGFADFLRTIDGARTRPQLVWDAARLGFDPRATARLLDVLTRAGALLAPAPPRECPTVRVHGRGPLSDAIAAALTATGTIVSRSTRYPIDRDARRWRERCVVLTDASVVDPRLVHDLVAAGIPHLHVRLRDGGGLVGPFVLPGRTACLRCVELVRAELDTGWPHLAAQLVDRSGRATPPVVTTTVAVALAQLDLAFRGAADRPPASFDATLEIDDGGQRIDTRHWARRDDCSCAWARALPGRSHALSDQSIGTFSPP</sequence>